<proteinExistence type="predicted"/>
<keyword evidence="3" id="KW-1185">Reference proteome</keyword>
<evidence type="ECO:0000313" key="3">
    <source>
        <dbReference type="Proteomes" id="UP001066276"/>
    </source>
</evidence>
<organism evidence="2 3">
    <name type="scientific">Pleurodeles waltl</name>
    <name type="common">Iberian ribbed newt</name>
    <dbReference type="NCBI Taxonomy" id="8319"/>
    <lineage>
        <taxon>Eukaryota</taxon>
        <taxon>Metazoa</taxon>
        <taxon>Chordata</taxon>
        <taxon>Craniata</taxon>
        <taxon>Vertebrata</taxon>
        <taxon>Euteleostomi</taxon>
        <taxon>Amphibia</taxon>
        <taxon>Batrachia</taxon>
        <taxon>Caudata</taxon>
        <taxon>Salamandroidea</taxon>
        <taxon>Salamandridae</taxon>
        <taxon>Pleurodelinae</taxon>
        <taxon>Pleurodeles</taxon>
    </lineage>
</organism>
<protein>
    <submittedName>
        <fullName evidence="2">Uncharacterized protein</fullName>
    </submittedName>
</protein>
<dbReference type="Proteomes" id="UP001066276">
    <property type="component" value="Chromosome 3_2"/>
</dbReference>
<evidence type="ECO:0000313" key="2">
    <source>
        <dbReference type="EMBL" id="KAJ1176618.1"/>
    </source>
</evidence>
<dbReference type="AlphaFoldDB" id="A0AAV7TLH1"/>
<sequence length="84" mass="9368">MVRTGGIVSKIFALFRGTHQGYPLLFALTMKPSAALLRRELGPWGTAVVNTMHVVSLYADDSLIYMAYLVALDSVMLYVLQTFR</sequence>
<accession>A0AAV7TLH1</accession>
<name>A0AAV7TLH1_PLEWA</name>
<reference evidence="2" key="1">
    <citation type="journal article" date="2022" name="bioRxiv">
        <title>Sequencing and chromosome-scale assembly of the giantPleurodeles waltlgenome.</title>
        <authorList>
            <person name="Brown T."/>
            <person name="Elewa A."/>
            <person name="Iarovenko S."/>
            <person name="Subramanian E."/>
            <person name="Araus A.J."/>
            <person name="Petzold A."/>
            <person name="Susuki M."/>
            <person name="Suzuki K.-i.T."/>
            <person name="Hayashi T."/>
            <person name="Toyoda A."/>
            <person name="Oliveira C."/>
            <person name="Osipova E."/>
            <person name="Leigh N.D."/>
            <person name="Simon A."/>
            <person name="Yun M.H."/>
        </authorList>
    </citation>
    <scope>NUCLEOTIDE SEQUENCE</scope>
    <source>
        <strain evidence="2">20211129_DDA</strain>
        <tissue evidence="2">Liver</tissue>
    </source>
</reference>
<feature type="transmembrane region" description="Helical" evidence="1">
    <location>
        <begin position="62"/>
        <end position="80"/>
    </location>
</feature>
<evidence type="ECO:0000256" key="1">
    <source>
        <dbReference type="SAM" id="Phobius"/>
    </source>
</evidence>
<keyword evidence="1" id="KW-1133">Transmembrane helix</keyword>
<comment type="caution">
    <text evidence="2">The sequence shown here is derived from an EMBL/GenBank/DDBJ whole genome shotgun (WGS) entry which is preliminary data.</text>
</comment>
<keyword evidence="1" id="KW-0472">Membrane</keyword>
<dbReference type="EMBL" id="JANPWB010000006">
    <property type="protein sequence ID" value="KAJ1176618.1"/>
    <property type="molecule type" value="Genomic_DNA"/>
</dbReference>
<gene>
    <name evidence="2" type="ORF">NDU88_001889</name>
</gene>
<keyword evidence="1" id="KW-0812">Transmembrane</keyword>